<dbReference type="EMBL" id="LGCK01000011">
    <property type="protein sequence ID" value="KPL71339.1"/>
    <property type="molecule type" value="Genomic_DNA"/>
</dbReference>
<evidence type="ECO:0000313" key="10">
    <source>
        <dbReference type="Proteomes" id="UP000050430"/>
    </source>
</evidence>
<dbReference type="GO" id="GO:0003677">
    <property type="term" value="F:DNA binding"/>
    <property type="evidence" value="ECO:0007669"/>
    <property type="project" value="UniProtKB-KW"/>
</dbReference>
<dbReference type="SUPFAM" id="SSF88946">
    <property type="entry name" value="Sigma2 domain of RNA polymerase sigma factors"/>
    <property type="match status" value="1"/>
</dbReference>
<feature type="domain" description="RNA polymerase sigma-70 region 2" evidence="7">
    <location>
        <begin position="48"/>
        <end position="112"/>
    </location>
</feature>
<evidence type="ECO:0000256" key="5">
    <source>
        <dbReference type="ARBA" id="ARBA00023163"/>
    </source>
</evidence>
<evidence type="ECO:0000256" key="2">
    <source>
        <dbReference type="ARBA" id="ARBA00023015"/>
    </source>
</evidence>
<keyword evidence="5" id="KW-0804">Transcription</keyword>
<dbReference type="RefSeq" id="WP_062423463.1">
    <property type="nucleotide sequence ID" value="NZ_BBYA01000015.1"/>
</dbReference>
<keyword evidence="4" id="KW-0238">DNA-binding</keyword>
<dbReference type="CDD" id="cd06171">
    <property type="entry name" value="Sigma70_r4"/>
    <property type="match status" value="1"/>
</dbReference>
<dbReference type="Pfam" id="PF04542">
    <property type="entry name" value="Sigma70_r2"/>
    <property type="match status" value="1"/>
</dbReference>
<evidence type="ECO:0008006" key="11">
    <source>
        <dbReference type="Google" id="ProtNLM"/>
    </source>
</evidence>
<name>A0A0P6X840_9CHLR</name>
<keyword evidence="2" id="KW-0805">Transcription regulation</keyword>
<dbReference type="InterPro" id="IPR014284">
    <property type="entry name" value="RNA_pol_sigma-70_dom"/>
</dbReference>
<dbReference type="GO" id="GO:0016987">
    <property type="term" value="F:sigma factor activity"/>
    <property type="evidence" value="ECO:0007669"/>
    <property type="project" value="UniProtKB-KW"/>
</dbReference>
<dbReference type="InterPro" id="IPR036388">
    <property type="entry name" value="WH-like_DNA-bd_sf"/>
</dbReference>
<feature type="domain" description="RNA polymerase sigma-70 region 4" evidence="8">
    <location>
        <begin position="149"/>
        <end position="195"/>
    </location>
</feature>
<proteinExistence type="inferred from homology"/>
<dbReference type="InterPro" id="IPR013324">
    <property type="entry name" value="RNA_pol_sigma_r3/r4-like"/>
</dbReference>
<accession>A0A0P6X840</accession>
<dbReference type="Pfam" id="PF04545">
    <property type="entry name" value="Sigma70_r4"/>
    <property type="match status" value="1"/>
</dbReference>
<evidence type="ECO:0000256" key="4">
    <source>
        <dbReference type="ARBA" id="ARBA00023125"/>
    </source>
</evidence>
<dbReference type="InterPro" id="IPR007627">
    <property type="entry name" value="RNA_pol_sigma70_r2"/>
</dbReference>
<dbReference type="InterPro" id="IPR039425">
    <property type="entry name" value="RNA_pol_sigma-70-like"/>
</dbReference>
<dbReference type="OrthoDB" id="9782108at2"/>
<dbReference type="Gene3D" id="1.10.1740.10">
    <property type="match status" value="1"/>
</dbReference>
<dbReference type="GO" id="GO:0006352">
    <property type="term" value="P:DNA-templated transcription initiation"/>
    <property type="evidence" value="ECO:0007669"/>
    <property type="project" value="InterPro"/>
</dbReference>
<dbReference type="AlphaFoldDB" id="A0A0P6X840"/>
<sequence length="206" mass="23711">MLAGTLEKKQVEKKHGETRGHVIMNDLQSDMALMQRISRHDEAAFHQLYEMYGQRMFAYAYRLTNDPILAEDIMQDSLVSVWDSAKSYRGSSRLLTWLLGIVHHISTKSFRHSNQSITEEMENSVPDHSPMPEEWMQSRERIRILQAGMEKLSPDHRAVLDLVFYQGLSLNETAEVCGCPVGIVKSRLSYARNFLKGVLTRQEDLL</sequence>
<feature type="region of interest" description="Disordered" evidence="6">
    <location>
        <begin position="1"/>
        <end position="20"/>
    </location>
</feature>
<evidence type="ECO:0000259" key="8">
    <source>
        <dbReference type="Pfam" id="PF04545"/>
    </source>
</evidence>
<reference evidence="9 10" key="1">
    <citation type="submission" date="2015-07" db="EMBL/GenBank/DDBJ databases">
        <title>Genome sequence of Leptolinea tardivitalis DSM 16556.</title>
        <authorList>
            <person name="Hemp J."/>
            <person name="Ward L.M."/>
            <person name="Pace L.A."/>
            <person name="Fischer W.W."/>
        </authorList>
    </citation>
    <scope>NUCLEOTIDE SEQUENCE [LARGE SCALE GENOMIC DNA]</scope>
    <source>
        <strain evidence="9 10">YMTK-2</strain>
    </source>
</reference>
<evidence type="ECO:0000256" key="6">
    <source>
        <dbReference type="SAM" id="MobiDB-lite"/>
    </source>
</evidence>
<dbReference type="Gene3D" id="1.10.10.10">
    <property type="entry name" value="Winged helix-like DNA-binding domain superfamily/Winged helix DNA-binding domain"/>
    <property type="match status" value="1"/>
</dbReference>
<evidence type="ECO:0000259" key="7">
    <source>
        <dbReference type="Pfam" id="PF04542"/>
    </source>
</evidence>
<dbReference type="InterPro" id="IPR013325">
    <property type="entry name" value="RNA_pol_sigma_r2"/>
</dbReference>
<comment type="similarity">
    <text evidence="1">Belongs to the sigma-70 factor family. ECF subfamily.</text>
</comment>
<evidence type="ECO:0000313" key="9">
    <source>
        <dbReference type="EMBL" id="KPL71339.1"/>
    </source>
</evidence>
<dbReference type="InterPro" id="IPR007630">
    <property type="entry name" value="RNA_pol_sigma70_r4"/>
</dbReference>
<organism evidence="9 10">
    <name type="scientific">Leptolinea tardivitalis</name>
    <dbReference type="NCBI Taxonomy" id="229920"/>
    <lineage>
        <taxon>Bacteria</taxon>
        <taxon>Bacillati</taxon>
        <taxon>Chloroflexota</taxon>
        <taxon>Anaerolineae</taxon>
        <taxon>Anaerolineales</taxon>
        <taxon>Anaerolineaceae</taxon>
        <taxon>Leptolinea</taxon>
    </lineage>
</organism>
<gene>
    <name evidence="9" type="ORF">ADM99_11615</name>
</gene>
<evidence type="ECO:0000256" key="3">
    <source>
        <dbReference type="ARBA" id="ARBA00023082"/>
    </source>
</evidence>
<evidence type="ECO:0000256" key="1">
    <source>
        <dbReference type="ARBA" id="ARBA00010641"/>
    </source>
</evidence>
<dbReference type="SUPFAM" id="SSF88659">
    <property type="entry name" value="Sigma3 and sigma4 domains of RNA polymerase sigma factors"/>
    <property type="match status" value="1"/>
</dbReference>
<dbReference type="STRING" id="229920.ADM99_11615"/>
<keyword evidence="10" id="KW-1185">Reference proteome</keyword>
<dbReference type="PANTHER" id="PTHR43133:SF32">
    <property type="entry name" value="BLR3042 PROTEIN"/>
    <property type="match status" value="1"/>
</dbReference>
<dbReference type="Proteomes" id="UP000050430">
    <property type="component" value="Unassembled WGS sequence"/>
</dbReference>
<keyword evidence="3" id="KW-0731">Sigma factor</keyword>
<protein>
    <recommendedName>
        <fullName evidence="11">RNA polymerase sigma factor</fullName>
    </recommendedName>
</protein>
<dbReference type="NCBIfam" id="TIGR02937">
    <property type="entry name" value="sigma70-ECF"/>
    <property type="match status" value="1"/>
</dbReference>
<dbReference type="PANTHER" id="PTHR43133">
    <property type="entry name" value="RNA POLYMERASE ECF-TYPE SIGMA FACTO"/>
    <property type="match status" value="1"/>
</dbReference>
<comment type="caution">
    <text evidence="9">The sequence shown here is derived from an EMBL/GenBank/DDBJ whole genome shotgun (WGS) entry which is preliminary data.</text>
</comment>